<dbReference type="AlphaFoldDB" id="A0A485K761"/>
<dbReference type="OrthoDB" id="79494at2759"/>
<evidence type="ECO:0000313" key="4">
    <source>
        <dbReference type="Proteomes" id="UP000332933"/>
    </source>
</evidence>
<feature type="compositionally biased region" description="Low complexity" evidence="1">
    <location>
        <begin position="86"/>
        <end position="107"/>
    </location>
</feature>
<name>A0A485K761_9STRA</name>
<protein>
    <submittedName>
        <fullName evidence="3">Aste57867_198 protein</fullName>
    </submittedName>
</protein>
<feature type="compositionally biased region" description="Basic residues" evidence="1">
    <location>
        <begin position="20"/>
        <end position="31"/>
    </location>
</feature>
<feature type="region of interest" description="Disordered" evidence="1">
    <location>
        <begin position="86"/>
        <end position="115"/>
    </location>
</feature>
<dbReference type="Proteomes" id="UP000332933">
    <property type="component" value="Unassembled WGS sequence"/>
</dbReference>
<evidence type="ECO:0000313" key="3">
    <source>
        <dbReference type="EMBL" id="VFT77424.1"/>
    </source>
</evidence>
<gene>
    <name evidence="3" type="primary">Aste57867_198</name>
    <name evidence="2" type="ORF">As57867_000198</name>
    <name evidence="3" type="ORF">ASTE57867_198</name>
</gene>
<proteinExistence type="predicted"/>
<dbReference type="EMBL" id="CAADRA010000009">
    <property type="protein sequence ID" value="VFT77424.1"/>
    <property type="molecule type" value="Genomic_DNA"/>
</dbReference>
<keyword evidence="4" id="KW-1185">Reference proteome</keyword>
<evidence type="ECO:0000256" key="1">
    <source>
        <dbReference type="SAM" id="MobiDB-lite"/>
    </source>
</evidence>
<sequence>MHRSAAAAASTLRKTVTSSRHNRTLHHRRNFSRRAGDVSRLWTVGSFPLDDEVKTPMYDTWGMLSGLPISHGFGYTSALNIIDTLPPSTAPSSASTTAAPSSTASSANSLAKPIV</sequence>
<reference evidence="2" key="2">
    <citation type="submission" date="2019-06" db="EMBL/GenBank/DDBJ databases">
        <title>Genomics analysis of Aphanomyces spp. identifies a new class of oomycete effector associated with host adaptation.</title>
        <authorList>
            <person name="Gaulin E."/>
        </authorList>
    </citation>
    <scope>NUCLEOTIDE SEQUENCE</scope>
    <source>
        <strain evidence="2">CBS 578.67</strain>
    </source>
</reference>
<accession>A0A485K761</accession>
<organism evidence="3 4">
    <name type="scientific">Aphanomyces stellatus</name>
    <dbReference type="NCBI Taxonomy" id="120398"/>
    <lineage>
        <taxon>Eukaryota</taxon>
        <taxon>Sar</taxon>
        <taxon>Stramenopiles</taxon>
        <taxon>Oomycota</taxon>
        <taxon>Saprolegniomycetes</taxon>
        <taxon>Saprolegniales</taxon>
        <taxon>Verrucalvaceae</taxon>
        <taxon>Aphanomyces</taxon>
    </lineage>
</organism>
<feature type="region of interest" description="Disordered" evidence="1">
    <location>
        <begin position="1"/>
        <end position="31"/>
    </location>
</feature>
<reference evidence="3 4" key="1">
    <citation type="submission" date="2019-03" db="EMBL/GenBank/DDBJ databases">
        <authorList>
            <person name="Gaulin E."/>
            <person name="Dumas B."/>
        </authorList>
    </citation>
    <scope>NUCLEOTIDE SEQUENCE [LARGE SCALE GENOMIC DNA]</scope>
    <source>
        <strain evidence="3">CBS 568.67</strain>
    </source>
</reference>
<dbReference type="EMBL" id="VJMH01000009">
    <property type="protein sequence ID" value="KAF0720558.1"/>
    <property type="molecule type" value="Genomic_DNA"/>
</dbReference>
<evidence type="ECO:0000313" key="2">
    <source>
        <dbReference type="EMBL" id="KAF0720558.1"/>
    </source>
</evidence>